<dbReference type="Pfam" id="PF03098">
    <property type="entry name" value="An_peroxidase"/>
    <property type="match status" value="2"/>
</dbReference>
<dbReference type="InterPro" id="IPR036396">
    <property type="entry name" value="Cyt_P450_sf"/>
</dbReference>
<accession>A0AA39U5M8</accession>
<comment type="caution">
    <text evidence="7">The sequence shown here is derived from an EMBL/GenBank/DDBJ whole genome shotgun (WGS) entry which is preliminary data.</text>
</comment>
<evidence type="ECO:0000256" key="4">
    <source>
        <dbReference type="ARBA" id="ARBA00023002"/>
    </source>
</evidence>
<feature type="binding site" description="axial binding residue" evidence="6">
    <location>
        <position position="385"/>
    </location>
    <ligand>
        <name>heme b</name>
        <dbReference type="ChEBI" id="CHEBI:60344"/>
    </ligand>
    <ligandPart>
        <name>Fe</name>
        <dbReference type="ChEBI" id="CHEBI:18248"/>
    </ligandPart>
</feature>
<keyword evidence="2 6" id="KW-0479">Metal-binding</keyword>
<proteinExistence type="predicted"/>
<dbReference type="GO" id="GO:0006631">
    <property type="term" value="P:fatty acid metabolic process"/>
    <property type="evidence" value="ECO:0007669"/>
    <property type="project" value="UniProtKB-ARBA"/>
</dbReference>
<evidence type="ECO:0000256" key="2">
    <source>
        <dbReference type="ARBA" id="ARBA00022723"/>
    </source>
</evidence>
<dbReference type="AlphaFoldDB" id="A0AA39U5M8"/>
<dbReference type="InterPro" id="IPR034812">
    <property type="entry name" value="Ppo-like_N"/>
</dbReference>
<gene>
    <name evidence="7" type="ORF">B0T14DRAFT_441097</name>
</gene>
<dbReference type="SUPFAM" id="SSF48113">
    <property type="entry name" value="Heme-dependent peroxidases"/>
    <property type="match status" value="1"/>
</dbReference>
<dbReference type="SUPFAM" id="SSF48264">
    <property type="entry name" value="Cytochrome P450"/>
    <property type="match status" value="1"/>
</dbReference>
<evidence type="ECO:0000256" key="5">
    <source>
        <dbReference type="ARBA" id="ARBA00023004"/>
    </source>
</evidence>
<dbReference type="GO" id="GO:0005506">
    <property type="term" value="F:iron ion binding"/>
    <property type="evidence" value="ECO:0007669"/>
    <property type="project" value="InterPro"/>
</dbReference>
<dbReference type="PANTHER" id="PTHR11903">
    <property type="entry name" value="PROSTAGLANDIN G/H SYNTHASE"/>
    <property type="match status" value="1"/>
</dbReference>
<dbReference type="Proteomes" id="UP001175000">
    <property type="component" value="Unassembled WGS sequence"/>
</dbReference>
<dbReference type="Gene3D" id="1.10.640.10">
    <property type="entry name" value="Haem peroxidase domain superfamily, animal type"/>
    <property type="match status" value="1"/>
</dbReference>
<dbReference type="GO" id="GO:0004497">
    <property type="term" value="F:monooxygenase activity"/>
    <property type="evidence" value="ECO:0007669"/>
    <property type="project" value="InterPro"/>
</dbReference>
<keyword evidence="4" id="KW-0560">Oxidoreductase</keyword>
<dbReference type="PRINTS" id="PR00457">
    <property type="entry name" value="ANPEROXIDASE"/>
</dbReference>
<dbReference type="Gene3D" id="1.10.630.10">
    <property type="entry name" value="Cytochrome P450"/>
    <property type="match status" value="1"/>
</dbReference>
<dbReference type="PROSITE" id="PS50292">
    <property type="entry name" value="PEROXIDASE_3"/>
    <property type="match status" value="1"/>
</dbReference>
<evidence type="ECO:0000313" key="7">
    <source>
        <dbReference type="EMBL" id="KAK0612260.1"/>
    </source>
</evidence>
<reference evidence="7" key="1">
    <citation type="submission" date="2023-06" db="EMBL/GenBank/DDBJ databases">
        <title>Genome-scale phylogeny and comparative genomics of the fungal order Sordariales.</title>
        <authorList>
            <consortium name="Lawrence Berkeley National Laboratory"/>
            <person name="Hensen N."/>
            <person name="Bonometti L."/>
            <person name="Westerberg I."/>
            <person name="Brannstrom I.O."/>
            <person name="Guillou S."/>
            <person name="Cros-Aarteil S."/>
            <person name="Calhoun S."/>
            <person name="Haridas S."/>
            <person name="Kuo A."/>
            <person name="Mondo S."/>
            <person name="Pangilinan J."/>
            <person name="Riley R."/>
            <person name="Labutti K."/>
            <person name="Andreopoulos B."/>
            <person name="Lipzen A."/>
            <person name="Chen C."/>
            <person name="Yanf M."/>
            <person name="Daum C."/>
            <person name="Ng V."/>
            <person name="Clum A."/>
            <person name="Steindorff A."/>
            <person name="Ohm R."/>
            <person name="Martin F."/>
            <person name="Silar P."/>
            <person name="Natvig D."/>
            <person name="Lalanne C."/>
            <person name="Gautier V."/>
            <person name="Ament-Velasquez S.L."/>
            <person name="Kruys A."/>
            <person name="Hutchinson M.I."/>
            <person name="Powell A.J."/>
            <person name="Barry K."/>
            <person name="Miller A.N."/>
            <person name="Grigoriev I.V."/>
            <person name="Debuchy R."/>
            <person name="Gladieux P."/>
            <person name="Thoren M.H."/>
            <person name="Johannesson H."/>
        </authorList>
    </citation>
    <scope>NUCLEOTIDE SEQUENCE</scope>
    <source>
        <strain evidence="7">CBS 606.72</strain>
    </source>
</reference>
<name>A0AA39U5M8_9PEZI</name>
<evidence type="ECO:0000313" key="8">
    <source>
        <dbReference type="Proteomes" id="UP001175000"/>
    </source>
</evidence>
<keyword evidence="5 6" id="KW-0408">Iron</keyword>
<dbReference type="GO" id="GO:0016705">
    <property type="term" value="F:oxidoreductase activity, acting on paired donors, with incorporation or reduction of molecular oxygen"/>
    <property type="evidence" value="ECO:0007669"/>
    <property type="project" value="InterPro"/>
</dbReference>
<sequence length="1135" mass="125277">MSKSLKDGLAKAQPKIATKIADLKRVINKALAPESTYPHTPGNIDPPKVSDLCADIQALGFEDYDTLLDFLNAAVHGTADDNELLLERLIQLLAKLPDSSKEGKGLTDGLLHQLWSSLDHPPTTSLDQKYRYRSADGSGNNVNYPSLGAAGSAYARTVPPMTFQPPNQPDPSLIFDSLMARGDIFTPHPQGISSMLFYLATIIIHDIFQTSSSDYNINLTSSYLDLSPLYGRNEEEQLAVRTMKDGLLKLDCFSSKRILGFPPGCGVLLIMFNRYHNYVVTQLARINENNRFNPPPPSFTGEALTTHLRKLDNDLFQTGRLITCGLYANIILNDYVRTILALNRAPTLWNLDPRSNPDKNAFSKPLPQAVGNQVSAEFNLIYRWHSTISERDEKWTKEEFKRLLDGQDPETADMGTVLRALAKFEREVPSEPEERSFGGLLRQEDGTYDDAALVKIFKESVEDIAGAFGANKVPDVLRSVEILGIMQARYWNVATLNEFRTFMGLTKHKTMEDINPDPVVAKRLKDLYDSPDGVELYPGLVAEKAKPPMDPGSGLCVNYTTSRAILSDAVALIRGDRFHTIDYTPKNVTNWGYNESDSDLSVNQGQVFHKLVFRAFPQSGIPKNSIYAHFPLVVPSENHKIHTSLGTLPKYSWTPPLSNSPSPIRIRSHAAITSILSDPTTFKVPWGEAIIHATSSPFSSSFCLAGDTPANTTNRTQLHRALYSPPDWPSDIRSFLRITTSSLLKKHSIPLIPPSHSESVISYEVDIIRDVISLATTHFAAAMFSLPLKTTANPHGIYTEQELYQVLVLLFSSVFFDADIAKSFELREKAKKHTAQLGQLILASAKAPGLVGFMKKVGDLVHPHHDSNGSANGEVEAEATIKGFGEAIVARVVKEVGGDVEEAALGSVVMLVASGVANQTQILSQALDYYLGVGREHLEELRRLAGMEGKEADEILMRYMLEGSRLRGTAALYRDVVADETISDYAPCKWNPDGGVDPITADPEPGKVGLKAGTRIVLDLTTASHDTAAFPEPETVKLDRPLGSYIHYGFGPHRCLGLEMSRVVLTEIFKGIVRLRGLKRVDGPRGKMKSLPVERWSGQAGRAGDKDWTGLKVYMTPDEKSYWPMPTAMRVGYEG</sequence>
<dbReference type="InterPro" id="IPR010255">
    <property type="entry name" value="Haem_peroxidase_sf"/>
</dbReference>
<dbReference type="InterPro" id="IPR037120">
    <property type="entry name" value="Haem_peroxidase_sf_animal"/>
</dbReference>
<dbReference type="GO" id="GO:0006979">
    <property type="term" value="P:response to oxidative stress"/>
    <property type="evidence" value="ECO:0007669"/>
    <property type="project" value="InterPro"/>
</dbReference>
<organism evidence="7 8">
    <name type="scientific">Immersiella caudata</name>
    <dbReference type="NCBI Taxonomy" id="314043"/>
    <lineage>
        <taxon>Eukaryota</taxon>
        <taxon>Fungi</taxon>
        <taxon>Dikarya</taxon>
        <taxon>Ascomycota</taxon>
        <taxon>Pezizomycotina</taxon>
        <taxon>Sordariomycetes</taxon>
        <taxon>Sordariomycetidae</taxon>
        <taxon>Sordariales</taxon>
        <taxon>Lasiosphaeriaceae</taxon>
        <taxon>Immersiella</taxon>
    </lineage>
</organism>
<keyword evidence="3" id="KW-0223">Dioxygenase</keyword>
<dbReference type="CDD" id="cd09817">
    <property type="entry name" value="linoleate_diol_synthase_like"/>
    <property type="match status" value="1"/>
</dbReference>
<dbReference type="InterPro" id="IPR050783">
    <property type="entry name" value="Oxylipin_biosynth_metab"/>
</dbReference>
<evidence type="ECO:0000256" key="6">
    <source>
        <dbReference type="PIRSR" id="PIRSR619791-2"/>
    </source>
</evidence>
<dbReference type="CDD" id="cd20612">
    <property type="entry name" value="CYP_LDS-like_C"/>
    <property type="match status" value="1"/>
</dbReference>
<dbReference type="GO" id="GO:0051213">
    <property type="term" value="F:dioxygenase activity"/>
    <property type="evidence" value="ECO:0007669"/>
    <property type="project" value="UniProtKB-KW"/>
</dbReference>
<dbReference type="EMBL" id="JAULSU010000007">
    <property type="protein sequence ID" value="KAK0612260.1"/>
    <property type="molecule type" value="Genomic_DNA"/>
</dbReference>
<keyword evidence="8" id="KW-1185">Reference proteome</keyword>
<dbReference type="GO" id="GO:0020037">
    <property type="term" value="F:heme binding"/>
    <property type="evidence" value="ECO:0007669"/>
    <property type="project" value="InterPro"/>
</dbReference>
<keyword evidence="1 6" id="KW-0349">Heme</keyword>
<dbReference type="GO" id="GO:0004601">
    <property type="term" value="F:peroxidase activity"/>
    <property type="evidence" value="ECO:0007669"/>
    <property type="project" value="InterPro"/>
</dbReference>
<dbReference type="PANTHER" id="PTHR11903:SF37">
    <property type="entry name" value="PSI-PRODUCING OXYGENASE A"/>
    <property type="match status" value="1"/>
</dbReference>
<evidence type="ECO:0000256" key="1">
    <source>
        <dbReference type="ARBA" id="ARBA00022617"/>
    </source>
</evidence>
<evidence type="ECO:0000256" key="3">
    <source>
        <dbReference type="ARBA" id="ARBA00022964"/>
    </source>
</evidence>
<dbReference type="InterPro" id="IPR019791">
    <property type="entry name" value="Haem_peroxidase_animal"/>
</dbReference>
<protein>
    <submittedName>
        <fullName evidence="7">Linoleate diol synthase</fullName>
    </submittedName>
</protein>